<dbReference type="AlphaFoldDB" id="A0A7Y9XBZ3"/>
<feature type="transmembrane region" description="Helical" evidence="1">
    <location>
        <begin position="254"/>
        <end position="272"/>
    </location>
</feature>
<keyword evidence="3" id="KW-0378">Hydrolase</keyword>
<feature type="domain" description="CAAX prenyl protease 2/Lysostaphin resistance protein A-like" evidence="2">
    <location>
        <begin position="152"/>
        <end position="238"/>
    </location>
</feature>
<proteinExistence type="predicted"/>
<dbReference type="PANTHER" id="PTHR36435:SF1">
    <property type="entry name" value="CAAX AMINO TERMINAL PROTEASE FAMILY PROTEIN"/>
    <property type="match status" value="1"/>
</dbReference>
<name>A0A7Y9XBZ3_9ACTN</name>
<dbReference type="RefSeq" id="WP_179810188.1">
    <property type="nucleotide sequence ID" value="NZ_JACCHL010000001.1"/>
</dbReference>
<feature type="transmembrane region" description="Helical" evidence="1">
    <location>
        <begin position="109"/>
        <end position="132"/>
    </location>
</feature>
<reference evidence="3 4" key="1">
    <citation type="submission" date="2020-07" db="EMBL/GenBank/DDBJ databases">
        <title>Sequencing the genomes of 1000 actinobacteria strains.</title>
        <authorList>
            <person name="Klenk H.-P."/>
        </authorList>
    </citation>
    <scope>NUCLEOTIDE SEQUENCE [LARGE SCALE GENOMIC DNA]</scope>
    <source>
        <strain evidence="3 4">DSM 45278</strain>
    </source>
</reference>
<dbReference type="InterPro" id="IPR052710">
    <property type="entry name" value="CAAX_protease"/>
</dbReference>
<feature type="transmembrane region" description="Helical" evidence="1">
    <location>
        <begin position="206"/>
        <end position="223"/>
    </location>
</feature>
<sequence>MNRRPPVGDAIRLLVERLNHSAAGPIPEGPASARGGRSRSWTAIIAQCAVGLVLYVTVSLTVGLLSGSPVLGAAVSGPMVFGAVVVWRRWTFGAWSSRPVSEQAKGTRFWVFALVGLVLCFLGGQSLAVWLHAVIGSSAFDTAQSAQNAAPVALLLFSLFVAAPAGEEALMRGLVHPLLRRRLPVLVSALVSSVVFAVLHGNLVQVAVALPLGVLLAFVYEHVGRLWPVVALHALFNLASVVVPVPLVEAMATPAVFAAVLLGAAGVLMVLHPARGDDRDGRTSSPR</sequence>
<keyword evidence="1" id="KW-0472">Membrane</keyword>
<dbReference type="PANTHER" id="PTHR36435">
    <property type="entry name" value="SLR1288 PROTEIN"/>
    <property type="match status" value="1"/>
</dbReference>
<dbReference type="GO" id="GO:0006508">
    <property type="term" value="P:proteolysis"/>
    <property type="evidence" value="ECO:0007669"/>
    <property type="project" value="UniProtKB-KW"/>
</dbReference>
<gene>
    <name evidence="3" type="ORF">HNR06_002590</name>
</gene>
<comment type="caution">
    <text evidence="3">The sequence shown here is derived from an EMBL/GenBank/DDBJ whole genome shotgun (WGS) entry which is preliminary data.</text>
</comment>
<dbReference type="Pfam" id="PF02517">
    <property type="entry name" value="Rce1-like"/>
    <property type="match status" value="1"/>
</dbReference>
<evidence type="ECO:0000256" key="1">
    <source>
        <dbReference type="SAM" id="Phobius"/>
    </source>
</evidence>
<organism evidence="3 4">
    <name type="scientific">Nocardiopsis sinuspersici</name>
    <dbReference type="NCBI Taxonomy" id="501010"/>
    <lineage>
        <taxon>Bacteria</taxon>
        <taxon>Bacillati</taxon>
        <taxon>Actinomycetota</taxon>
        <taxon>Actinomycetes</taxon>
        <taxon>Streptosporangiales</taxon>
        <taxon>Nocardiopsidaceae</taxon>
        <taxon>Nocardiopsis</taxon>
    </lineage>
</organism>
<dbReference type="EMBL" id="JACCHL010000001">
    <property type="protein sequence ID" value="NYH53001.1"/>
    <property type="molecule type" value="Genomic_DNA"/>
</dbReference>
<evidence type="ECO:0000259" key="2">
    <source>
        <dbReference type="Pfam" id="PF02517"/>
    </source>
</evidence>
<keyword evidence="3" id="KW-0645">Protease</keyword>
<feature type="transmembrane region" description="Helical" evidence="1">
    <location>
        <begin position="70"/>
        <end position="88"/>
    </location>
</feature>
<feature type="transmembrane region" description="Helical" evidence="1">
    <location>
        <begin position="41"/>
        <end position="64"/>
    </location>
</feature>
<evidence type="ECO:0000313" key="3">
    <source>
        <dbReference type="EMBL" id="NYH53001.1"/>
    </source>
</evidence>
<dbReference type="InterPro" id="IPR003675">
    <property type="entry name" value="Rce1/LyrA-like_dom"/>
</dbReference>
<keyword evidence="1" id="KW-0812">Transmembrane</keyword>
<keyword evidence="1" id="KW-1133">Transmembrane helix</keyword>
<dbReference type="GO" id="GO:0004175">
    <property type="term" value="F:endopeptidase activity"/>
    <property type="evidence" value="ECO:0007669"/>
    <property type="project" value="UniProtKB-ARBA"/>
</dbReference>
<dbReference type="Proteomes" id="UP000584931">
    <property type="component" value="Unassembled WGS sequence"/>
</dbReference>
<dbReference type="GO" id="GO:0080120">
    <property type="term" value="P:CAAX-box protein maturation"/>
    <property type="evidence" value="ECO:0007669"/>
    <property type="project" value="UniProtKB-ARBA"/>
</dbReference>
<feature type="transmembrane region" description="Helical" evidence="1">
    <location>
        <begin position="230"/>
        <end position="248"/>
    </location>
</feature>
<evidence type="ECO:0000313" key="4">
    <source>
        <dbReference type="Proteomes" id="UP000584931"/>
    </source>
</evidence>
<accession>A0A7Y9XBZ3</accession>
<protein>
    <submittedName>
        <fullName evidence="3">Membrane protease YdiL (CAAX protease family)</fullName>
    </submittedName>
</protein>